<dbReference type="InterPro" id="IPR011989">
    <property type="entry name" value="ARM-like"/>
</dbReference>
<dbReference type="AlphaFoldDB" id="A0AAX4PKM0"/>
<evidence type="ECO:0000313" key="3">
    <source>
        <dbReference type="Proteomes" id="UP001472866"/>
    </source>
</evidence>
<gene>
    <name evidence="2" type="ORF">HKI87_16g82710</name>
</gene>
<feature type="compositionally biased region" description="Basic residues" evidence="1">
    <location>
        <begin position="438"/>
        <end position="454"/>
    </location>
</feature>
<keyword evidence="3" id="KW-1185">Reference proteome</keyword>
<dbReference type="Proteomes" id="UP001472866">
    <property type="component" value="Chromosome 16"/>
</dbReference>
<feature type="region of interest" description="Disordered" evidence="1">
    <location>
        <begin position="318"/>
        <end position="338"/>
    </location>
</feature>
<feature type="region of interest" description="Disordered" evidence="1">
    <location>
        <begin position="421"/>
        <end position="459"/>
    </location>
</feature>
<reference evidence="2 3" key="1">
    <citation type="submission" date="2024-03" db="EMBL/GenBank/DDBJ databases">
        <title>Complete genome sequence of the green alga Chloropicon roscoffensis RCC1871.</title>
        <authorList>
            <person name="Lemieux C."/>
            <person name="Pombert J.-F."/>
            <person name="Otis C."/>
            <person name="Turmel M."/>
        </authorList>
    </citation>
    <scope>NUCLEOTIDE SEQUENCE [LARGE SCALE GENOMIC DNA]</scope>
    <source>
        <strain evidence="2 3">RCC1871</strain>
    </source>
</reference>
<accession>A0AAX4PKM0</accession>
<feature type="region of interest" description="Disordered" evidence="1">
    <location>
        <begin position="539"/>
        <end position="560"/>
    </location>
</feature>
<feature type="region of interest" description="Disordered" evidence="1">
    <location>
        <begin position="1"/>
        <end position="26"/>
    </location>
</feature>
<proteinExistence type="predicted"/>
<dbReference type="Gene3D" id="1.25.10.10">
    <property type="entry name" value="Leucine-rich Repeat Variant"/>
    <property type="match status" value="1"/>
</dbReference>
<name>A0AAX4PKM0_9CHLO</name>
<dbReference type="InterPro" id="IPR016024">
    <property type="entry name" value="ARM-type_fold"/>
</dbReference>
<dbReference type="SUPFAM" id="SSF48371">
    <property type="entry name" value="ARM repeat"/>
    <property type="match status" value="2"/>
</dbReference>
<protein>
    <submittedName>
        <fullName evidence="2">Uncharacterized protein</fullName>
    </submittedName>
</protein>
<evidence type="ECO:0000313" key="2">
    <source>
        <dbReference type="EMBL" id="WZN66701.1"/>
    </source>
</evidence>
<sequence length="560" mass="60132">MPKAKKGKKGGKKGKGKGKKNARPAHMSEEMWKHCNNIPDLLLNFQSKPSTCSFLQLSRSKAAFYLWQLALKGKKKRAELVQGGVLTSALGAIELSPKDEETQVRAPTIGLISSLCVDDAARATVMGHRNAAVVNQLMANLSYCTPCTVASAARALAVLAKEETEGFLRAAHSLNPVASCLNEDNSLAARTEAASCLATCLKAHLGKIQQYPHLSKNPQALPSILLYQGLKKKNAMTLLCRLCQEAGMSALHALAKEKAAACLFYLTQTEAELKRQLEQMKGIEALACVLVDPFCALIGKAHAAGALYNLLTPELRPGGPGPGQGEPGAAAAGECGGNEPTALSTNPSLLFNESFNASSRSLPPTAGHLIPGNLREEVNQFEEIVFSGEQKKARQHTVEKLVETELILPLLHLCCGPSGPPKAVDRAQSAPAPETKAKKGKKKKKKGKKGKKVKPPAGTNDANFYGAGCLRHISHYEAFKISIAELDGERYVIPLLNSKLPKVRWHARAILLNLATTPSSEIRMMQFGAPKHMVQLSRSRAGLAERPQTAPVPSKASRLR</sequence>
<organism evidence="2 3">
    <name type="scientific">Chloropicon roscoffensis</name>
    <dbReference type="NCBI Taxonomy" id="1461544"/>
    <lineage>
        <taxon>Eukaryota</taxon>
        <taxon>Viridiplantae</taxon>
        <taxon>Chlorophyta</taxon>
        <taxon>Chloropicophyceae</taxon>
        <taxon>Chloropicales</taxon>
        <taxon>Chloropicaceae</taxon>
        <taxon>Chloropicon</taxon>
    </lineage>
</organism>
<dbReference type="EMBL" id="CP151516">
    <property type="protein sequence ID" value="WZN66701.1"/>
    <property type="molecule type" value="Genomic_DNA"/>
</dbReference>
<feature type="compositionally biased region" description="Basic residues" evidence="1">
    <location>
        <begin position="1"/>
        <end position="23"/>
    </location>
</feature>
<evidence type="ECO:0000256" key="1">
    <source>
        <dbReference type="SAM" id="MobiDB-lite"/>
    </source>
</evidence>
<feature type="compositionally biased region" description="Low complexity" evidence="1">
    <location>
        <begin position="327"/>
        <end position="338"/>
    </location>
</feature>